<sequence>MQSAERHDHAQGCYSTTHKRANALLQWFDTVINTTIMKDLSDINDKVKAKTLELRRERVRLIQEKVREMWGTDIELDSTLRTHDYDLEYLSRAMLNDGQVVKIEGGDIESERAGTPPLLSRDELAPVPSNTVIFGNMYDHYQQQLSTLAKQHQEEMDQFMREQETNAKRINDNLQDKLITRRQRRARRKVEEAQKSALAT</sequence>
<evidence type="ECO:0000313" key="1">
    <source>
        <dbReference type="EMBL" id="KAK4290392.1"/>
    </source>
</evidence>
<organism evidence="1 3">
    <name type="scientific">Petrolisthes manimaculis</name>
    <dbReference type="NCBI Taxonomy" id="1843537"/>
    <lineage>
        <taxon>Eukaryota</taxon>
        <taxon>Metazoa</taxon>
        <taxon>Ecdysozoa</taxon>
        <taxon>Arthropoda</taxon>
        <taxon>Crustacea</taxon>
        <taxon>Multicrustacea</taxon>
        <taxon>Malacostraca</taxon>
        <taxon>Eumalacostraca</taxon>
        <taxon>Eucarida</taxon>
        <taxon>Decapoda</taxon>
        <taxon>Pleocyemata</taxon>
        <taxon>Anomura</taxon>
        <taxon>Galatheoidea</taxon>
        <taxon>Porcellanidae</taxon>
        <taxon>Petrolisthes</taxon>
    </lineage>
</organism>
<evidence type="ECO:0000313" key="3">
    <source>
        <dbReference type="Proteomes" id="UP001292094"/>
    </source>
</evidence>
<name>A0AAE1NJL5_9EUCA</name>
<dbReference type="EMBL" id="JAWZYT010005492">
    <property type="protein sequence ID" value="KAK4290392.1"/>
    <property type="molecule type" value="Genomic_DNA"/>
</dbReference>
<gene>
    <name evidence="2" type="ORF">Pmani_028785</name>
    <name evidence="1" type="ORF">Pmani_036701</name>
</gene>
<comment type="caution">
    <text evidence="1">The sequence shown here is derived from an EMBL/GenBank/DDBJ whole genome shotgun (WGS) entry which is preliminary data.</text>
</comment>
<dbReference type="PANTHER" id="PTHR21974">
    <property type="entry name" value="RE15880P"/>
    <property type="match status" value="1"/>
</dbReference>
<evidence type="ECO:0000313" key="2">
    <source>
        <dbReference type="EMBL" id="KAK4298904.1"/>
    </source>
</evidence>
<accession>A0AAE1NJL5</accession>
<dbReference type="GO" id="GO:0005929">
    <property type="term" value="C:cilium"/>
    <property type="evidence" value="ECO:0007669"/>
    <property type="project" value="TreeGrafter"/>
</dbReference>
<proteinExistence type="predicted"/>
<reference evidence="1" key="1">
    <citation type="submission" date="2023-11" db="EMBL/GenBank/DDBJ databases">
        <title>Genome assemblies of two species of porcelain crab, Petrolisthes cinctipes and Petrolisthes manimaculis (Anomura: Porcellanidae).</title>
        <authorList>
            <person name="Angst P."/>
        </authorList>
    </citation>
    <scope>NUCLEOTIDE SEQUENCE</scope>
    <source>
        <strain evidence="1">PB745_02</strain>
        <tissue evidence="1">Gill</tissue>
    </source>
</reference>
<dbReference type="PANTHER" id="PTHR21974:SF2">
    <property type="entry name" value="RE15880P"/>
    <property type="match status" value="1"/>
</dbReference>
<dbReference type="EMBL" id="JAWZYT010003345">
    <property type="protein sequence ID" value="KAK4298904.1"/>
    <property type="molecule type" value="Genomic_DNA"/>
</dbReference>
<dbReference type="Proteomes" id="UP001292094">
    <property type="component" value="Unassembled WGS sequence"/>
</dbReference>
<dbReference type="AlphaFoldDB" id="A0AAE1NJL5"/>
<keyword evidence="3" id="KW-1185">Reference proteome</keyword>
<protein>
    <submittedName>
        <fullName evidence="1">Uncharacterized protein</fullName>
    </submittedName>
</protein>